<dbReference type="Pfam" id="PF18723">
    <property type="entry name" value="HMUDK_hel"/>
    <property type="match status" value="1"/>
</dbReference>
<feature type="region of interest" description="Disordered" evidence="1">
    <location>
        <begin position="1"/>
        <end position="24"/>
    </location>
</feature>
<dbReference type="Proteomes" id="UP001178507">
    <property type="component" value="Unassembled WGS sequence"/>
</dbReference>
<keyword evidence="4" id="KW-1185">Reference proteome</keyword>
<feature type="domain" description="5-hmdU DNA kinase helical" evidence="2">
    <location>
        <begin position="31"/>
        <end position="358"/>
    </location>
</feature>
<evidence type="ECO:0000259" key="2">
    <source>
        <dbReference type="Pfam" id="PF18723"/>
    </source>
</evidence>
<accession>A0AA36J387</accession>
<sequence length="619" mass="69458">MGTLPRPAKRARLSEGHSNAELPEPPLKGVKLLYDFMNARELVRKNRETGKGGARLYEGLPADLAQYFQRHCCPNVHRWHDRTTSGLHHLCAAKHRWRLCQTDSERYALKQLFILNFAVWRFIGGTVLFASEVGFLPSWGKDQKAWIRQVVTRAYRHGRIRDLFTDAYKGPGAIRAELSAGDEDSLERVLYNRGPKQVRWAEPDLTFHTLVGKFRLIDRLWEESPSLVDAAAPNPQTGRVEMRRVCEVLSGLPYFGGTVEGRREPGFFAKELVQDLLDTPVFGHRSAVADRFSYSPAGPGALEGLRLIYRRRITPCEAVPLMLKLLAYAHKLWKQGPVNELELHDIQFMLCELQKYLHSGASLRDYAGPPCLQNLPLSLDFVQKRLEEALVLHLFTAKGEESGRIARELADWLGLRLHQGEEIRDGDHVVLREAGSGALLELVNGLLQPAQRKATPFRVEARSGALCGQEGFFLRAPNGAHLGPTSASSAWGAPAQSGRFSEGRELSVDVGKVSLGQAVVLCPKWQTNDSCPKCFKLSLRVRFERDILTKTLEDELLDLVEQVVRLKLGTDDLGQLCALDPGKVRARLIGCEPSWTDRPDWQTRSARLTGNWEQDCGSL</sequence>
<dbReference type="AlphaFoldDB" id="A0AA36J387"/>
<comment type="caution">
    <text evidence="3">The sequence shown here is derived from an EMBL/GenBank/DDBJ whole genome shotgun (WGS) entry which is preliminary data.</text>
</comment>
<name>A0AA36J387_9DINO</name>
<reference evidence="3" key="1">
    <citation type="submission" date="2023-08" db="EMBL/GenBank/DDBJ databases">
        <authorList>
            <person name="Chen Y."/>
            <person name="Shah S."/>
            <person name="Dougan E. K."/>
            <person name="Thang M."/>
            <person name="Chan C."/>
        </authorList>
    </citation>
    <scope>NUCLEOTIDE SEQUENCE</scope>
</reference>
<dbReference type="EMBL" id="CAUJNA010003276">
    <property type="protein sequence ID" value="CAJ1397704.1"/>
    <property type="molecule type" value="Genomic_DNA"/>
</dbReference>
<protein>
    <recommendedName>
        <fullName evidence="2">5-hmdU DNA kinase helical domain-containing protein</fullName>
    </recommendedName>
</protein>
<dbReference type="InterPro" id="IPR040684">
    <property type="entry name" value="HMUDK_hel"/>
</dbReference>
<evidence type="ECO:0000313" key="3">
    <source>
        <dbReference type="EMBL" id="CAJ1397704.1"/>
    </source>
</evidence>
<gene>
    <name evidence="3" type="ORF">EVOR1521_LOCUS21659</name>
</gene>
<evidence type="ECO:0000313" key="4">
    <source>
        <dbReference type="Proteomes" id="UP001178507"/>
    </source>
</evidence>
<proteinExistence type="predicted"/>
<evidence type="ECO:0000256" key="1">
    <source>
        <dbReference type="SAM" id="MobiDB-lite"/>
    </source>
</evidence>
<organism evidence="3 4">
    <name type="scientific">Effrenium voratum</name>
    <dbReference type="NCBI Taxonomy" id="2562239"/>
    <lineage>
        <taxon>Eukaryota</taxon>
        <taxon>Sar</taxon>
        <taxon>Alveolata</taxon>
        <taxon>Dinophyceae</taxon>
        <taxon>Suessiales</taxon>
        <taxon>Symbiodiniaceae</taxon>
        <taxon>Effrenium</taxon>
    </lineage>
</organism>